<reference evidence="4 5" key="2">
    <citation type="submission" date="2018-11" db="EMBL/GenBank/DDBJ databases">
        <authorList>
            <consortium name="Pathogen Informatics"/>
        </authorList>
    </citation>
    <scope>NUCLEOTIDE SEQUENCE [LARGE SCALE GENOMIC DNA]</scope>
</reference>
<keyword evidence="2" id="KW-0472">Membrane</keyword>
<dbReference type="SUPFAM" id="SSF52113">
    <property type="entry name" value="BRCT domain"/>
    <property type="match status" value="1"/>
</dbReference>
<dbReference type="Pfam" id="PF00533">
    <property type="entry name" value="BRCT"/>
    <property type="match status" value="1"/>
</dbReference>
<dbReference type="AlphaFoldDB" id="A0A183EXD0"/>
<evidence type="ECO:0000256" key="2">
    <source>
        <dbReference type="SAM" id="Phobius"/>
    </source>
</evidence>
<keyword evidence="5" id="KW-1185">Reference proteome</keyword>
<feature type="transmembrane region" description="Helical" evidence="2">
    <location>
        <begin position="133"/>
        <end position="150"/>
    </location>
</feature>
<keyword evidence="2" id="KW-0812">Transmembrane</keyword>
<dbReference type="Gene3D" id="3.40.50.10190">
    <property type="entry name" value="BRCT domain"/>
    <property type="match status" value="1"/>
</dbReference>
<evidence type="ECO:0000259" key="3">
    <source>
        <dbReference type="SMART" id="SM00292"/>
    </source>
</evidence>
<feature type="compositionally biased region" description="Acidic residues" evidence="1">
    <location>
        <begin position="1"/>
        <end position="10"/>
    </location>
</feature>
<proteinExistence type="predicted"/>
<organism evidence="6">
    <name type="scientific">Gongylonema pulchrum</name>
    <dbReference type="NCBI Taxonomy" id="637853"/>
    <lineage>
        <taxon>Eukaryota</taxon>
        <taxon>Metazoa</taxon>
        <taxon>Ecdysozoa</taxon>
        <taxon>Nematoda</taxon>
        <taxon>Chromadorea</taxon>
        <taxon>Rhabditida</taxon>
        <taxon>Spirurina</taxon>
        <taxon>Spiruromorpha</taxon>
        <taxon>Spiruroidea</taxon>
        <taxon>Gongylonematidae</taxon>
        <taxon>Gongylonema</taxon>
    </lineage>
</organism>
<evidence type="ECO:0000256" key="1">
    <source>
        <dbReference type="SAM" id="MobiDB-lite"/>
    </source>
</evidence>
<keyword evidence="2" id="KW-1133">Transmembrane helix</keyword>
<sequence>DEDDENDDGDNNGPKDPTVVEQTLEHENLVEPEPSTSKTDDLDAVIAPEKRPEEPVAVKRICFTSTAGHDRDALLAMALELGAEICEQFDGTVTLLVCGVIVRNEKLLSSIARGIAVVDVDYVKDSHRASKWLEVRVGIFHVLLLCFFSLRNYAF</sequence>
<dbReference type="EMBL" id="UYRT01105986">
    <property type="protein sequence ID" value="VDN44430.1"/>
    <property type="molecule type" value="Genomic_DNA"/>
</dbReference>
<gene>
    <name evidence="4" type="ORF">GPUH_LOCUS25621</name>
</gene>
<name>A0A183EXD0_9BILA</name>
<reference evidence="6" key="1">
    <citation type="submission" date="2016-06" db="UniProtKB">
        <authorList>
            <consortium name="WormBaseParasite"/>
        </authorList>
    </citation>
    <scope>IDENTIFICATION</scope>
</reference>
<protein>
    <submittedName>
        <fullName evidence="6">BRCT domain-containing protein</fullName>
    </submittedName>
</protein>
<evidence type="ECO:0000313" key="6">
    <source>
        <dbReference type="WBParaSite" id="GPUH_0002565101-mRNA-1"/>
    </source>
</evidence>
<feature type="domain" description="BRCT" evidence="3">
    <location>
        <begin position="53"/>
        <end position="130"/>
    </location>
</feature>
<accession>A0A183EXD0</accession>
<feature type="region of interest" description="Disordered" evidence="1">
    <location>
        <begin position="1"/>
        <end position="21"/>
    </location>
</feature>
<evidence type="ECO:0000313" key="5">
    <source>
        <dbReference type="Proteomes" id="UP000271098"/>
    </source>
</evidence>
<dbReference type="Proteomes" id="UP000271098">
    <property type="component" value="Unassembled WGS sequence"/>
</dbReference>
<evidence type="ECO:0000313" key="4">
    <source>
        <dbReference type="EMBL" id="VDN44430.1"/>
    </source>
</evidence>
<dbReference type="SMART" id="SM00292">
    <property type="entry name" value="BRCT"/>
    <property type="match status" value="1"/>
</dbReference>
<dbReference type="OrthoDB" id="251770at2759"/>
<dbReference type="InterPro" id="IPR036420">
    <property type="entry name" value="BRCT_dom_sf"/>
</dbReference>
<dbReference type="InterPro" id="IPR001357">
    <property type="entry name" value="BRCT_dom"/>
</dbReference>
<dbReference type="WBParaSite" id="GPUH_0002565101-mRNA-1">
    <property type="protein sequence ID" value="GPUH_0002565101-mRNA-1"/>
    <property type="gene ID" value="GPUH_0002565101"/>
</dbReference>